<feature type="region of interest" description="Disordered" evidence="1">
    <location>
        <begin position="100"/>
        <end position="149"/>
    </location>
</feature>
<protein>
    <submittedName>
        <fullName evidence="3">TPX2 domain-containing protein</fullName>
    </submittedName>
</protein>
<proteinExistence type="predicted"/>
<reference evidence="2" key="1">
    <citation type="journal article" date="2013" name="Genetics">
        <title>The draft genome and transcriptome of Panagrellus redivivus are shaped by the harsh demands of a free-living lifestyle.</title>
        <authorList>
            <person name="Srinivasan J."/>
            <person name="Dillman A.R."/>
            <person name="Macchietto M.G."/>
            <person name="Heikkinen L."/>
            <person name="Lakso M."/>
            <person name="Fracchia K.M."/>
            <person name="Antoshechkin I."/>
            <person name="Mortazavi A."/>
            <person name="Wong G."/>
            <person name="Sternberg P.W."/>
        </authorList>
    </citation>
    <scope>NUCLEOTIDE SEQUENCE [LARGE SCALE GENOMIC DNA]</scope>
    <source>
        <strain evidence="2">MT8872</strain>
    </source>
</reference>
<feature type="region of interest" description="Disordered" evidence="1">
    <location>
        <begin position="192"/>
        <end position="517"/>
    </location>
</feature>
<feature type="compositionally biased region" description="Polar residues" evidence="1">
    <location>
        <begin position="399"/>
        <end position="410"/>
    </location>
</feature>
<reference evidence="3" key="2">
    <citation type="submission" date="2020-10" db="UniProtKB">
        <authorList>
            <consortium name="WormBaseParasite"/>
        </authorList>
    </citation>
    <scope>IDENTIFICATION</scope>
</reference>
<accession>A0A7E4VIK0</accession>
<name>A0A7E4VIK0_PANRE</name>
<feature type="compositionally biased region" description="Basic and acidic residues" evidence="1">
    <location>
        <begin position="135"/>
        <end position="147"/>
    </location>
</feature>
<feature type="compositionally biased region" description="Low complexity" evidence="1">
    <location>
        <begin position="359"/>
        <end position="381"/>
    </location>
</feature>
<sequence length="517" mass="55574">MHSWRERTRSCAVLSSFKFSIDSFSFFAAVDIHFPSRSSANLDIYRIQSPSVMAGDREVTSEDRAKIGRALASINAESWMDFSDLRHSLSLRGDPLASQEHSYLKTPGTSRPPKRATVVKNKESQPAALNFDESGESKPWENQENEKPIGVAKVAEIEKPIEREELPKTALTTTGAFAPLREAARRRSANIMVEQQKHEDKKAPVSSSAISSRPAFMKRPDAPKAAVQPTLRAPARPPRSGSVTRGPPPARSASCTRAPVSALPTRPTSSISRPGVSTVQTVSSRVPSTATRPTRSASAGPARPPVSTAASTFSRFTKPNVSASSTTSQIVPKPGSRYSGRTTPGPSGDRATPRPAFMTSSASAAPSRTTPRPTKAPATTAWNLPRRPSPPGRSRHGSLTSMSSATSGFKSSRDSVPKPSSRPPSLRGEPSTRPPLRHPQRGSSRGPAVPVQPPQTTIPVTPKLATSARARTSNSVSTSNNDSKRDVEAAYLAHHHKRPTPAQLQATFNRLSKPKKR</sequence>
<dbReference type="Proteomes" id="UP000492821">
    <property type="component" value="Unassembled WGS sequence"/>
</dbReference>
<evidence type="ECO:0000256" key="1">
    <source>
        <dbReference type="SAM" id="MobiDB-lite"/>
    </source>
</evidence>
<evidence type="ECO:0000313" key="2">
    <source>
        <dbReference type="Proteomes" id="UP000492821"/>
    </source>
</evidence>
<feature type="compositionally biased region" description="Low complexity" evidence="1">
    <location>
        <begin position="454"/>
        <end position="481"/>
    </location>
</feature>
<dbReference type="AlphaFoldDB" id="A0A7E4VIK0"/>
<organism evidence="2 3">
    <name type="scientific">Panagrellus redivivus</name>
    <name type="common">Microworm</name>
    <dbReference type="NCBI Taxonomy" id="6233"/>
    <lineage>
        <taxon>Eukaryota</taxon>
        <taxon>Metazoa</taxon>
        <taxon>Ecdysozoa</taxon>
        <taxon>Nematoda</taxon>
        <taxon>Chromadorea</taxon>
        <taxon>Rhabditida</taxon>
        <taxon>Tylenchina</taxon>
        <taxon>Panagrolaimomorpha</taxon>
        <taxon>Panagrolaimoidea</taxon>
        <taxon>Panagrolaimidae</taxon>
        <taxon>Panagrellus</taxon>
    </lineage>
</organism>
<evidence type="ECO:0000313" key="3">
    <source>
        <dbReference type="WBParaSite" id="Pan_g20919.t1"/>
    </source>
</evidence>
<dbReference type="WBParaSite" id="Pan_g20919.t1">
    <property type="protein sequence ID" value="Pan_g20919.t1"/>
    <property type="gene ID" value="Pan_g20919"/>
</dbReference>
<keyword evidence="2" id="KW-1185">Reference proteome</keyword>
<feature type="compositionally biased region" description="Polar residues" evidence="1">
    <location>
        <begin position="266"/>
        <end position="297"/>
    </location>
</feature>
<feature type="compositionally biased region" description="Polar residues" evidence="1">
    <location>
        <begin position="308"/>
        <end position="330"/>
    </location>
</feature>